<accession>A0AAV5KHX5</accession>
<protein>
    <submittedName>
        <fullName evidence="2">Uncharacterized protein</fullName>
    </submittedName>
</protein>
<reference evidence="2 3" key="1">
    <citation type="journal article" date="2021" name="Commun. Biol.">
        <title>The genome of Shorea leprosula (Dipterocarpaceae) highlights the ecological relevance of drought in aseasonal tropical rainforests.</title>
        <authorList>
            <person name="Ng K.K.S."/>
            <person name="Kobayashi M.J."/>
            <person name="Fawcett J.A."/>
            <person name="Hatakeyama M."/>
            <person name="Paape T."/>
            <person name="Ng C.H."/>
            <person name="Ang C.C."/>
            <person name="Tnah L.H."/>
            <person name="Lee C.T."/>
            <person name="Nishiyama T."/>
            <person name="Sese J."/>
            <person name="O'Brien M.J."/>
            <person name="Copetti D."/>
            <person name="Mohd Noor M.I."/>
            <person name="Ong R.C."/>
            <person name="Putra M."/>
            <person name="Sireger I.Z."/>
            <person name="Indrioko S."/>
            <person name="Kosugi Y."/>
            <person name="Izuno A."/>
            <person name="Isagi Y."/>
            <person name="Lee S.L."/>
            <person name="Shimizu K.K."/>
        </authorList>
    </citation>
    <scope>NUCLEOTIDE SEQUENCE [LARGE SCALE GENOMIC DNA]</scope>
    <source>
        <strain evidence="2">214</strain>
    </source>
</reference>
<evidence type="ECO:0000313" key="2">
    <source>
        <dbReference type="EMBL" id="GKV24216.1"/>
    </source>
</evidence>
<evidence type="ECO:0000256" key="1">
    <source>
        <dbReference type="SAM" id="MobiDB-lite"/>
    </source>
</evidence>
<dbReference type="GO" id="GO:0008017">
    <property type="term" value="F:microtubule binding"/>
    <property type="evidence" value="ECO:0007669"/>
    <property type="project" value="InterPro"/>
</dbReference>
<dbReference type="PANTHER" id="PTHR35502">
    <property type="entry name" value="PROTEIN MICROTUBULE BINDING PROTEIN 2C"/>
    <property type="match status" value="1"/>
</dbReference>
<dbReference type="EMBL" id="BPVZ01000065">
    <property type="protein sequence ID" value="GKV24216.1"/>
    <property type="molecule type" value="Genomic_DNA"/>
</dbReference>
<dbReference type="AlphaFoldDB" id="A0AAV5KHX5"/>
<keyword evidence="3" id="KW-1185">Reference proteome</keyword>
<dbReference type="InterPro" id="IPR040289">
    <property type="entry name" value="MBP2C"/>
</dbReference>
<dbReference type="Proteomes" id="UP001054252">
    <property type="component" value="Unassembled WGS sequence"/>
</dbReference>
<organism evidence="2 3">
    <name type="scientific">Rubroshorea leprosula</name>
    <dbReference type="NCBI Taxonomy" id="152421"/>
    <lineage>
        <taxon>Eukaryota</taxon>
        <taxon>Viridiplantae</taxon>
        <taxon>Streptophyta</taxon>
        <taxon>Embryophyta</taxon>
        <taxon>Tracheophyta</taxon>
        <taxon>Spermatophyta</taxon>
        <taxon>Magnoliopsida</taxon>
        <taxon>eudicotyledons</taxon>
        <taxon>Gunneridae</taxon>
        <taxon>Pentapetalae</taxon>
        <taxon>rosids</taxon>
        <taxon>malvids</taxon>
        <taxon>Malvales</taxon>
        <taxon>Dipterocarpaceae</taxon>
        <taxon>Rubroshorea</taxon>
    </lineage>
</organism>
<proteinExistence type="predicted"/>
<dbReference type="GO" id="GO:0010497">
    <property type="term" value="P:plasmodesmata-mediated intercellular transport"/>
    <property type="evidence" value="ECO:0007669"/>
    <property type="project" value="InterPro"/>
</dbReference>
<gene>
    <name evidence="2" type="ORF">SLEP1_g33854</name>
</gene>
<dbReference type="PANTHER" id="PTHR35502:SF2">
    <property type="entry name" value="PROTEIN MICROTUBULE BINDING PROTEIN 2C"/>
    <property type="match status" value="1"/>
</dbReference>
<feature type="region of interest" description="Disordered" evidence="1">
    <location>
        <begin position="64"/>
        <end position="91"/>
    </location>
</feature>
<evidence type="ECO:0000313" key="3">
    <source>
        <dbReference type="Proteomes" id="UP001054252"/>
    </source>
</evidence>
<sequence length="247" mass="27506">MGWDGMGRDFKIKCHFYPPLFLSLPHRLRSPNLCLACHGRPVVVAVGCGRCRVRASSASKAQAEVGNLCDPDPQRSNPQRSSVREHQTPQATLQAQARPQYLLSMVPLLLLLVHPSPFSSSSRLPQACFTWHSDPNYFATKTLVFYLNISSNIYCNRSSVPESKRTMFEPQHFVDLHENSGFGDQNSWLSGEVDSSSTNCRIQSSLSNSAANGNMGHVLYNDLVEMIPLVQSLIITLSLSLLKWICI</sequence>
<comment type="caution">
    <text evidence="2">The sequence shown here is derived from an EMBL/GenBank/DDBJ whole genome shotgun (WGS) entry which is preliminary data.</text>
</comment>
<name>A0AAV5KHX5_9ROSI</name>